<dbReference type="PROSITE" id="PS50118">
    <property type="entry name" value="HMG_BOX_2"/>
    <property type="match status" value="5"/>
</dbReference>
<feature type="domain" description="HMG box" evidence="5">
    <location>
        <begin position="101"/>
        <end position="169"/>
    </location>
</feature>
<dbReference type="InterPro" id="IPR009071">
    <property type="entry name" value="HMG_box_dom"/>
</dbReference>
<evidence type="ECO:0000256" key="1">
    <source>
        <dbReference type="ARBA" id="ARBA00023125"/>
    </source>
</evidence>
<feature type="domain" description="HMG box" evidence="5">
    <location>
        <begin position="414"/>
        <end position="481"/>
    </location>
</feature>
<dbReference type="InterPro" id="IPR036910">
    <property type="entry name" value="HMG_box_dom_sf"/>
</dbReference>
<dbReference type="Proteomes" id="UP000002640">
    <property type="component" value="Unassembled WGS sequence"/>
</dbReference>
<protein>
    <recommendedName>
        <fullName evidence="5">HMG box domain-containing protein</fullName>
    </recommendedName>
</protein>
<feature type="region of interest" description="Disordered" evidence="4">
    <location>
        <begin position="362"/>
        <end position="419"/>
    </location>
</feature>
<dbReference type="CDD" id="cd00084">
    <property type="entry name" value="HMG-box_SF"/>
    <property type="match status" value="5"/>
</dbReference>
<evidence type="ECO:0000256" key="3">
    <source>
        <dbReference type="SAM" id="Coils"/>
    </source>
</evidence>
<name>G4ZEZ9_PHYSP</name>
<keyword evidence="1 2" id="KW-0238">DNA-binding</keyword>
<feature type="coiled-coil region" evidence="3">
    <location>
        <begin position="463"/>
        <end position="490"/>
    </location>
</feature>
<feature type="DNA-binding region" description="HMG box" evidence="2">
    <location>
        <begin position="414"/>
        <end position="481"/>
    </location>
</feature>
<evidence type="ECO:0000256" key="4">
    <source>
        <dbReference type="SAM" id="MobiDB-lite"/>
    </source>
</evidence>
<feature type="domain" description="HMG box" evidence="5">
    <location>
        <begin position="289"/>
        <end position="357"/>
    </location>
</feature>
<dbReference type="GO" id="GO:0003677">
    <property type="term" value="F:DNA binding"/>
    <property type="evidence" value="ECO:0007669"/>
    <property type="project" value="UniProtKB-UniRule"/>
</dbReference>
<evidence type="ECO:0000313" key="6">
    <source>
        <dbReference type="EMBL" id="EGZ17911.1"/>
    </source>
</evidence>
<dbReference type="InterPro" id="IPR050342">
    <property type="entry name" value="HMGB"/>
</dbReference>
<dbReference type="InParanoid" id="G4ZEZ9"/>
<dbReference type="OMA" id="DKARFHT"/>
<feature type="DNA-binding region" description="HMG box" evidence="2">
    <location>
        <begin position="289"/>
        <end position="357"/>
    </location>
</feature>
<feature type="compositionally biased region" description="Basic residues" evidence="4">
    <location>
        <begin position="405"/>
        <end position="418"/>
    </location>
</feature>
<dbReference type="GO" id="GO:0005634">
    <property type="term" value="C:nucleus"/>
    <property type="evidence" value="ECO:0007669"/>
    <property type="project" value="UniProtKB-UniRule"/>
</dbReference>
<dbReference type="SMR" id="G4ZEZ9"/>
<dbReference type="Pfam" id="PF00505">
    <property type="entry name" value="HMG_box"/>
    <property type="match status" value="5"/>
</dbReference>
<dbReference type="FunFam" id="1.10.30.10:FF:000134">
    <property type="entry name" value="Uncharacterized protein"/>
    <property type="match status" value="1"/>
</dbReference>
<organism evidence="6 7">
    <name type="scientific">Phytophthora sojae (strain P6497)</name>
    <name type="common">Soybean stem and root rot agent</name>
    <name type="synonym">Phytophthora megasperma f. sp. glycines</name>
    <dbReference type="NCBI Taxonomy" id="1094619"/>
    <lineage>
        <taxon>Eukaryota</taxon>
        <taxon>Sar</taxon>
        <taxon>Stramenopiles</taxon>
        <taxon>Oomycota</taxon>
        <taxon>Peronosporomycetes</taxon>
        <taxon>Peronosporales</taxon>
        <taxon>Peronosporaceae</taxon>
        <taxon>Phytophthora</taxon>
    </lineage>
</organism>
<feature type="compositionally biased region" description="Low complexity" evidence="4">
    <location>
        <begin position="390"/>
        <end position="404"/>
    </location>
</feature>
<feature type="domain" description="HMG box" evidence="5">
    <location>
        <begin position="10"/>
        <end position="78"/>
    </location>
</feature>
<dbReference type="AlphaFoldDB" id="G4ZEZ9"/>
<evidence type="ECO:0000259" key="5">
    <source>
        <dbReference type="PROSITE" id="PS50118"/>
    </source>
</evidence>
<dbReference type="EMBL" id="JH159154">
    <property type="protein sequence ID" value="EGZ17911.1"/>
    <property type="molecule type" value="Genomic_DNA"/>
</dbReference>
<feature type="DNA-binding region" description="HMG box" evidence="2">
    <location>
        <begin position="101"/>
        <end position="169"/>
    </location>
</feature>
<feature type="DNA-binding region" description="HMG box" evidence="2">
    <location>
        <begin position="10"/>
        <end position="78"/>
    </location>
</feature>
<keyword evidence="3" id="KW-0175">Coiled coil</keyword>
<accession>G4ZEZ9</accession>
<proteinExistence type="predicted"/>
<dbReference type="SMART" id="SM00398">
    <property type="entry name" value="HMG"/>
    <property type="match status" value="5"/>
</dbReference>
<evidence type="ECO:0000256" key="2">
    <source>
        <dbReference type="PROSITE-ProRule" id="PRU00267"/>
    </source>
</evidence>
<reference evidence="6 7" key="1">
    <citation type="journal article" date="2006" name="Science">
        <title>Phytophthora genome sequences uncover evolutionary origins and mechanisms of pathogenesis.</title>
        <authorList>
            <person name="Tyler B.M."/>
            <person name="Tripathy S."/>
            <person name="Zhang X."/>
            <person name="Dehal P."/>
            <person name="Jiang R.H."/>
            <person name="Aerts A."/>
            <person name="Arredondo F.D."/>
            <person name="Baxter L."/>
            <person name="Bensasson D."/>
            <person name="Beynon J.L."/>
            <person name="Chapman J."/>
            <person name="Damasceno C.M."/>
            <person name="Dorrance A.E."/>
            <person name="Dou D."/>
            <person name="Dickerman A.W."/>
            <person name="Dubchak I.L."/>
            <person name="Garbelotto M."/>
            <person name="Gijzen M."/>
            <person name="Gordon S.G."/>
            <person name="Govers F."/>
            <person name="Grunwald N.J."/>
            <person name="Huang W."/>
            <person name="Ivors K.L."/>
            <person name="Jones R.W."/>
            <person name="Kamoun S."/>
            <person name="Krampis K."/>
            <person name="Lamour K.H."/>
            <person name="Lee M.K."/>
            <person name="McDonald W.H."/>
            <person name="Medina M."/>
            <person name="Meijer H.J."/>
            <person name="Nordberg E.K."/>
            <person name="Maclean D.J."/>
            <person name="Ospina-Giraldo M.D."/>
            <person name="Morris P.F."/>
            <person name="Phuntumart V."/>
            <person name="Putnam N.H."/>
            <person name="Rash S."/>
            <person name="Rose J.K."/>
            <person name="Sakihama Y."/>
            <person name="Salamov A.A."/>
            <person name="Savidor A."/>
            <person name="Scheuring C.F."/>
            <person name="Smith B.M."/>
            <person name="Sobral B.W."/>
            <person name="Terry A."/>
            <person name="Torto-Alalibo T.A."/>
            <person name="Win J."/>
            <person name="Xu Z."/>
            <person name="Zhang H."/>
            <person name="Grigoriev I.V."/>
            <person name="Rokhsar D.S."/>
            <person name="Boore J.L."/>
        </authorList>
    </citation>
    <scope>NUCLEOTIDE SEQUENCE [LARGE SCALE GENOMIC DNA]</scope>
    <source>
        <strain evidence="6 7">P6497</strain>
    </source>
</reference>
<dbReference type="PANTHER" id="PTHR48112">
    <property type="entry name" value="HIGH MOBILITY GROUP PROTEIN DSP1"/>
    <property type="match status" value="1"/>
</dbReference>
<gene>
    <name evidence="6" type="ORF">PHYSODRAFT_300810</name>
</gene>
<dbReference type="SUPFAM" id="SSF47095">
    <property type="entry name" value="HMG-box"/>
    <property type="match status" value="5"/>
</dbReference>
<dbReference type="Gene3D" id="1.10.30.10">
    <property type="entry name" value="High mobility group box domain"/>
    <property type="match status" value="5"/>
</dbReference>
<feature type="DNA-binding region" description="HMG box" evidence="2">
    <location>
        <begin position="193"/>
        <end position="259"/>
    </location>
</feature>
<dbReference type="GeneID" id="20641899"/>
<dbReference type="PANTHER" id="PTHR48112:SF15">
    <property type="entry name" value="HMG BOX DOMAIN-CONTAINING PROTEIN"/>
    <property type="match status" value="1"/>
</dbReference>
<keyword evidence="2" id="KW-0539">Nucleus</keyword>
<feature type="domain" description="HMG box" evidence="5">
    <location>
        <begin position="193"/>
        <end position="259"/>
    </location>
</feature>
<evidence type="ECO:0000313" key="7">
    <source>
        <dbReference type="Proteomes" id="UP000002640"/>
    </source>
</evidence>
<dbReference type="RefSeq" id="XP_009526969.1">
    <property type="nucleotide sequence ID" value="XM_009528674.1"/>
</dbReference>
<dbReference type="STRING" id="1094619.G4ZEZ9"/>
<keyword evidence="7" id="KW-1185">Reference proteome</keyword>
<dbReference type="KEGG" id="psoj:PHYSODRAFT_300810"/>
<sequence length="557" mass="65122">METARSREALAPHKNAYLHFSHARRDELAAENPSWSVQQVSAELGRQWKALSAAERKPWVELAQFDKARFHTEAHHHVNQQQSDEQPEQAPPKRKKQSNEPRQPDTAYICFWKSQRPEVVAANPFLAAPLVSKEVGRQWRALSDDERQVWEDLAAKDKLRFQEEIARMQPTLAATTPDMLSALKTPLKDPFAPKPAKTAFQLFMSHNRESFMLLNMTINEFRAEMSQLWKRLSDADKAEWHELAKEDQRRYDTEMNAYKPPAYMDLVVQRSHKRMEELRRLAREDSAAPRLPMNAYNCYLSAKRQELVDRRPGRKNPEIMREIGVTWKALSDDERAVYQRKADEDVERFRAEMEAHIAKKNEEEAANPLTKRRPRKRKEFDDEEELVEAVQGPVQPVQVKTPTVPRKKRKSGPPRRPKTAYNLMYMSKRTELLSTYQMSHNECSALCGKLWRQMSEAEREPYKRMAAEDKHRYEAELQVYNAQQEEANNKTLRDSAGFRHFLEAKRRENEAISSDEAAAIWQEMTEPHQLLWTELARDNKHKTSVERTAVDVLDTLL</sequence>
<feature type="region of interest" description="Disordered" evidence="4">
    <location>
        <begin position="74"/>
        <end position="104"/>
    </location>
</feature>